<dbReference type="FunFam" id="3.40.50.300:FF:000326">
    <property type="entry name" value="P-loop containing nucleoside triphosphate hydrolase"/>
    <property type="match status" value="1"/>
</dbReference>
<keyword evidence="1" id="KW-0547">Nucleotide-binding</keyword>
<keyword evidence="9" id="KW-1185">Reference proteome</keyword>
<keyword evidence="3" id="KW-0347">Helicase</keyword>
<dbReference type="InterPro" id="IPR045055">
    <property type="entry name" value="DNA2/NAM7-like"/>
</dbReference>
<evidence type="ECO:0000256" key="2">
    <source>
        <dbReference type="ARBA" id="ARBA00022801"/>
    </source>
</evidence>
<evidence type="ECO:0000259" key="7">
    <source>
        <dbReference type="Pfam" id="PF20073"/>
    </source>
</evidence>
<dbReference type="Pfam" id="PF13087">
    <property type="entry name" value="AAA_12"/>
    <property type="match status" value="2"/>
</dbReference>
<dbReference type="InterPro" id="IPR047187">
    <property type="entry name" value="SF1_C_Upf1"/>
</dbReference>
<dbReference type="CDD" id="cd18808">
    <property type="entry name" value="SF1_C_Upf1"/>
    <property type="match status" value="1"/>
</dbReference>
<name>A0A811MZ49_9POAL</name>
<feature type="domain" description="DNA2/NAM7 helicase-like C-terminal" evidence="6">
    <location>
        <begin position="703"/>
        <end position="827"/>
    </location>
</feature>
<dbReference type="GO" id="GO:0004386">
    <property type="term" value="F:helicase activity"/>
    <property type="evidence" value="ECO:0007669"/>
    <property type="project" value="UniProtKB-KW"/>
</dbReference>
<dbReference type="InterPro" id="IPR045529">
    <property type="entry name" value="DUF6469"/>
</dbReference>
<feature type="domain" description="DNA2/NAM7 helicase-like C-terminal" evidence="6">
    <location>
        <begin position="666"/>
        <end position="702"/>
    </location>
</feature>
<dbReference type="InterPro" id="IPR027417">
    <property type="entry name" value="P-loop_NTPase"/>
</dbReference>
<sequence>MSAADEEIEAEPEHDPRAKMKSVLSYWESVTKDDCSLSKFDVGFLEHKILSWSIQDVFNKDLLKQQVHRIPDTFMSLHAYLDSFKGPLIEEVHYDVFSSLNGYAHANFIEIIRLERLSDGKSIFCFEVSMPSKDEKSREIYVPKHGDIIVVSSQKPKHVSDLTKNRASYNLGSVLKSGDEEDSDLPPNCCIVRFRSAVHVEVDPETSMPTGPCFAVFLINIKTYDRIWKHLHLGANDHKFAALQGRGANTAIVNLVWQYKKQAAEDGTLSFPQLSQCLTRKSVDDLGLEKFHLNDSQLNAVADCVSSAIENRPPSLKLIWGPPGTGKTKTISTILWTMLMKMKGLRTLTCAPTNTAVLEIASRIVRLVEQSSDGSVCFLNDIVLFGNKEKMKIRHEDDLSMIILRILLPVTGCMLRKYLKMKGKKESTKENTCEDGICKARDVGDNSARASCVSLSEPSAKDRHKLIQGEAPPRYPLRSKPNSKDHLLAPLSVLHKTTHIWREDEDNKGGCHGSGAMESTFRIPPFKDYFNKASNKLRECIEIMYNDHPRNPETGHSFQCMPEVLELIEILQKLINYENDDRTKCILCTVSSSFRLYNVPLGNSSTDICSLLTKPERFKLLDMLIVDEAAQLKECETLIPLQLPGIRQAVFIGDEYQLPALVKSKFCRYLLNVQYRMHPEISKFPVVTFYDGNISDGPNVTNGGHETTEKHGQSLKNTVEVAAVVRIVQRLFKESVSTRSKLSVGVVSPYNAQVRAIHEKVGKSYHTYDGFSVKVKSVDGFQGAEEYIIIISTVRSNGAGSVGFLTNLQRTNVALTRAKHCLWIVGNGTTLSNSKSVWQKIVKDARDRGCYFEASDDKDLSNAVVTAIIELDDAENLVRMDSLHISRPRSQFQVLSTFHERSEALKSKWHQDGPLAFGNRTCSMTWVVL</sequence>
<evidence type="ECO:0000313" key="9">
    <source>
        <dbReference type="Proteomes" id="UP000604825"/>
    </source>
</evidence>
<gene>
    <name evidence="8" type="ORF">NCGR_LOCUS10887</name>
</gene>
<evidence type="ECO:0000259" key="6">
    <source>
        <dbReference type="Pfam" id="PF13087"/>
    </source>
</evidence>
<keyword evidence="2" id="KW-0378">Hydrolase</keyword>
<accession>A0A811MZ49</accession>
<proteinExistence type="predicted"/>
<dbReference type="GO" id="GO:0016787">
    <property type="term" value="F:hydrolase activity"/>
    <property type="evidence" value="ECO:0007669"/>
    <property type="project" value="UniProtKB-KW"/>
</dbReference>
<dbReference type="PANTHER" id="PTHR10887">
    <property type="entry name" value="DNA2/NAM7 HELICASE FAMILY"/>
    <property type="match status" value="1"/>
</dbReference>
<dbReference type="InterPro" id="IPR041677">
    <property type="entry name" value="DNA2/NAM7_AAA_11"/>
</dbReference>
<evidence type="ECO:0000259" key="5">
    <source>
        <dbReference type="Pfam" id="PF13086"/>
    </source>
</evidence>
<keyword evidence="4" id="KW-0067">ATP-binding</keyword>
<dbReference type="SUPFAM" id="SSF52540">
    <property type="entry name" value="P-loop containing nucleoside triphosphate hydrolases"/>
    <property type="match status" value="1"/>
</dbReference>
<dbReference type="EMBL" id="CAJGYO010000003">
    <property type="protein sequence ID" value="CAD6216708.1"/>
    <property type="molecule type" value="Genomic_DNA"/>
</dbReference>
<protein>
    <recommendedName>
        <fullName evidence="10">Helicase MAGATAMA 3</fullName>
    </recommendedName>
</protein>
<dbReference type="GO" id="GO:0005694">
    <property type="term" value="C:chromosome"/>
    <property type="evidence" value="ECO:0007669"/>
    <property type="project" value="UniProtKB-ARBA"/>
</dbReference>
<comment type="caution">
    <text evidence="8">The sequence shown here is derived from an EMBL/GenBank/DDBJ whole genome shotgun (WGS) entry which is preliminary data.</text>
</comment>
<evidence type="ECO:0008006" key="10">
    <source>
        <dbReference type="Google" id="ProtNLM"/>
    </source>
</evidence>
<organism evidence="8 9">
    <name type="scientific">Miscanthus lutarioriparius</name>
    <dbReference type="NCBI Taxonomy" id="422564"/>
    <lineage>
        <taxon>Eukaryota</taxon>
        <taxon>Viridiplantae</taxon>
        <taxon>Streptophyta</taxon>
        <taxon>Embryophyta</taxon>
        <taxon>Tracheophyta</taxon>
        <taxon>Spermatophyta</taxon>
        <taxon>Magnoliopsida</taxon>
        <taxon>Liliopsida</taxon>
        <taxon>Poales</taxon>
        <taxon>Poaceae</taxon>
        <taxon>PACMAD clade</taxon>
        <taxon>Panicoideae</taxon>
        <taxon>Andropogonodae</taxon>
        <taxon>Andropogoneae</taxon>
        <taxon>Saccharinae</taxon>
        <taxon>Miscanthus</taxon>
    </lineage>
</organism>
<dbReference type="Pfam" id="PF13086">
    <property type="entry name" value="AAA_11"/>
    <property type="match status" value="2"/>
</dbReference>
<evidence type="ECO:0000256" key="3">
    <source>
        <dbReference type="ARBA" id="ARBA00022806"/>
    </source>
</evidence>
<dbReference type="Proteomes" id="UP000604825">
    <property type="component" value="Unassembled WGS sequence"/>
</dbReference>
<feature type="domain" description="DNA2/NAM7 helicase helicase" evidence="5">
    <location>
        <begin position="620"/>
        <end position="665"/>
    </location>
</feature>
<evidence type="ECO:0000313" key="8">
    <source>
        <dbReference type="EMBL" id="CAD6216708.1"/>
    </source>
</evidence>
<dbReference type="OrthoDB" id="6513042at2759"/>
<evidence type="ECO:0000256" key="1">
    <source>
        <dbReference type="ARBA" id="ARBA00022741"/>
    </source>
</evidence>
<dbReference type="PANTHER" id="PTHR10887:SF534">
    <property type="entry name" value="P-LOOP CONTAINING NUCLEOSIDE TRIPHOSPHATE HYDROLASE SUPERFAMILY PROTEIN"/>
    <property type="match status" value="1"/>
</dbReference>
<dbReference type="AlphaFoldDB" id="A0A811MZ49"/>
<dbReference type="InterPro" id="IPR041679">
    <property type="entry name" value="DNA2/NAM7-like_C"/>
</dbReference>
<dbReference type="Pfam" id="PF20073">
    <property type="entry name" value="DUF6469"/>
    <property type="match status" value="1"/>
</dbReference>
<dbReference type="GO" id="GO:0005524">
    <property type="term" value="F:ATP binding"/>
    <property type="evidence" value="ECO:0007669"/>
    <property type="project" value="UniProtKB-KW"/>
</dbReference>
<feature type="domain" description="DNA2/NAM7 helicase helicase" evidence="5">
    <location>
        <begin position="292"/>
        <end position="389"/>
    </location>
</feature>
<evidence type="ECO:0000256" key="4">
    <source>
        <dbReference type="ARBA" id="ARBA00022840"/>
    </source>
</evidence>
<reference evidence="8" key="1">
    <citation type="submission" date="2020-10" db="EMBL/GenBank/DDBJ databases">
        <authorList>
            <person name="Han B."/>
            <person name="Lu T."/>
            <person name="Zhao Q."/>
            <person name="Huang X."/>
            <person name="Zhao Y."/>
        </authorList>
    </citation>
    <scope>NUCLEOTIDE SEQUENCE</scope>
</reference>
<feature type="domain" description="DUF6469" evidence="7">
    <location>
        <begin position="135"/>
        <end position="236"/>
    </location>
</feature>
<dbReference type="Gene3D" id="3.40.50.300">
    <property type="entry name" value="P-loop containing nucleotide triphosphate hydrolases"/>
    <property type="match status" value="2"/>
</dbReference>